<dbReference type="Proteomes" id="UP000228948">
    <property type="component" value="Chromosome"/>
</dbReference>
<gene>
    <name evidence="1" type="ORF">BG454_06245</name>
</gene>
<dbReference type="AlphaFoldDB" id="A0A2K8K7R1"/>
<reference evidence="1 2" key="1">
    <citation type="submission" date="2017-11" db="EMBL/GenBank/DDBJ databases">
        <title>Revised Sequence and Annotation of the Rhodobaca barguzinensis strain alga05 Genome.</title>
        <authorList>
            <person name="Kopejtka K."/>
            <person name="Tomasch J.M."/>
            <person name="Bunk B."/>
            <person name="Koblizek M."/>
        </authorList>
    </citation>
    <scope>NUCLEOTIDE SEQUENCE [LARGE SCALE GENOMIC DNA]</scope>
    <source>
        <strain evidence="2">alga05</strain>
    </source>
</reference>
<proteinExistence type="predicted"/>
<name>A0A2K8K7R1_9RHOB</name>
<protein>
    <submittedName>
        <fullName evidence="1">Uncharacterized protein</fullName>
    </submittedName>
</protein>
<dbReference type="EMBL" id="CP024899">
    <property type="protein sequence ID" value="ATX65479.1"/>
    <property type="molecule type" value="Genomic_DNA"/>
</dbReference>
<organism evidence="1 2">
    <name type="scientific">Roseinatronobacter bogoriensis subsp. barguzinensis</name>
    <dbReference type="NCBI Taxonomy" id="441209"/>
    <lineage>
        <taxon>Bacteria</taxon>
        <taxon>Pseudomonadati</taxon>
        <taxon>Pseudomonadota</taxon>
        <taxon>Alphaproteobacteria</taxon>
        <taxon>Rhodobacterales</taxon>
        <taxon>Paracoccaceae</taxon>
        <taxon>Roseinatronobacter</taxon>
    </lineage>
</organism>
<dbReference type="KEGG" id="rbg:BG454_06245"/>
<sequence length="160" mass="17721">MHPLARCGQRTLSDHFLQPVALICACRLTVLPWHIGQGRLCGQTEDRHEHMTTKNSPPGGPTPENMVSYSEQLLAISISRLTRLLESYDDITPACGKELTEEFRSLRKALEIAYHERAQLQKLKGVEAANSAALDLGAARDEITRRISCLRSARDGDAVS</sequence>
<evidence type="ECO:0000313" key="2">
    <source>
        <dbReference type="Proteomes" id="UP000228948"/>
    </source>
</evidence>
<dbReference type="PROSITE" id="PS51257">
    <property type="entry name" value="PROKAR_LIPOPROTEIN"/>
    <property type="match status" value="1"/>
</dbReference>
<evidence type="ECO:0000313" key="1">
    <source>
        <dbReference type="EMBL" id="ATX65479.1"/>
    </source>
</evidence>
<keyword evidence="2" id="KW-1185">Reference proteome</keyword>
<dbReference type="STRING" id="441209.GCA_001870665_00164"/>
<accession>A0A2K8K7R1</accession>